<dbReference type="PROSITE" id="PS00018">
    <property type="entry name" value="EF_HAND_1"/>
    <property type="match status" value="3"/>
</dbReference>
<dbReference type="Gene3D" id="1.10.238.10">
    <property type="entry name" value="EF-hand"/>
    <property type="match status" value="3"/>
</dbReference>
<reference evidence="4 5" key="1">
    <citation type="submission" date="2019-02" db="EMBL/GenBank/DDBJ databases">
        <title>Deep-cultivation of Planctomycetes and their phenomic and genomic characterization uncovers novel biology.</title>
        <authorList>
            <person name="Wiegand S."/>
            <person name="Jogler M."/>
            <person name="Boedeker C."/>
            <person name="Pinto D."/>
            <person name="Vollmers J."/>
            <person name="Rivas-Marin E."/>
            <person name="Kohn T."/>
            <person name="Peeters S.H."/>
            <person name="Heuer A."/>
            <person name="Rast P."/>
            <person name="Oberbeckmann S."/>
            <person name="Bunk B."/>
            <person name="Jeske O."/>
            <person name="Meyerdierks A."/>
            <person name="Storesund J.E."/>
            <person name="Kallscheuer N."/>
            <person name="Luecker S."/>
            <person name="Lage O.M."/>
            <person name="Pohl T."/>
            <person name="Merkel B.J."/>
            <person name="Hornburger P."/>
            <person name="Mueller R.-W."/>
            <person name="Bruemmer F."/>
            <person name="Labrenz M."/>
            <person name="Spormann A.M."/>
            <person name="Op den Camp H."/>
            <person name="Overmann J."/>
            <person name="Amann R."/>
            <person name="Jetten M.S.M."/>
            <person name="Mascher T."/>
            <person name="Medema M.H."/>
            <person name="Devos D.P."/>
            <person name="Kaster A.-K."/>
            <person name="Ovreas L."/>
            <person name="Rohde M."/>
            <person name="Galperin M.Y."/>
            <person name="Jogler C."/>
        </authorList>
    </citation>
    <scope>NUCLEOTIDE SEQUENCE [LARGE SCALE GENOMIC DNA]</scope>
    <source>
        <strain evidence="4 5">Poly30</strain>
    </source>
</reference>
<feature type="region of interest" description="Disordered" evidence="1">
    <location>
        <begin position="40"/>
        <end position="124"/>
    </location>
</feature>
<keyword evidence="5" id="KW-1185">Reference proteome</keyword>
<dbReference type="OrthoDB" id="260830at2"/>
<protein>
    <submittedName>
        <fullName evidence="4">EF hand</fullName>
    </submittedName>
</protein>
<dbReference type="PROSITE" id="PS50222">
    <property type="entry name" value="EF_HAND_2"/>
    <property type="match status" value="3"/>
</dbReference>
<dbReference type="Pfam" id="PF13499">
    <property type="entry name" value="EF-hand_7"/>
    <property type="match status" value="1"/>
</dbReference>
<dbReference type="Pfam" id="PF13202">
    <property type="entry name" value="EF-hand_5"/>
    <property type="match status" value="1"/>
</dbReference>
<evidence type="ECO:0000313" key="5">
    <source>
        <dbReference type="Proteomes" id="UP000320390"/>
    </source>
</evidence>
<dbReference type="CDD" id="cd00051">
    <property type="entry name" value="EFh"/>
    <property type="match status" value="2"/>
</dbReference>
<dbReference type="Proteomes" id="UP000320390">
    <property type="component" value="Chromosome"/>
</dbReference>
<dbReference type="SUPFAM" id="SSF47473">
    <property type="entry name" value="EF-hand"/>
    <property type="match status" value="2"/>
</dbReference>
<dbReference type="InterPro" id="IPR002048">
    <property type="entry name" value="EF_hand_dom"/>
</dbReference>
<evidence type="ECO:0000259" key="3">
    <source>
        <dbReference type="PROSITE" id="PS50222"/>
    </source>
</evidence>
<dbReference type="InterPro" id="IPR018247">
    <property type="entry name" value="EF_Hand_1_Ca_BS"/>
</dbReference>
<keyword evidence="2" id="KW-0732">Signal</keyword>
<accession>A0A518EQC4</accession>
<evidence type="ECO:0000256" key="1">
    <source>
        <dbReference type="SAM" id="MobiDB-lite"/>
    </source>
</evidence>
<dbReference type="AlphaFoldDB" id="A0A518EQC4"/>
<dbReference type="SMART" id="SM00054">
    <property type="entry name" value="EFh"/>
    <property type="match status" value="4"/>
</dbReference>
<organism evidence="4 5">
    <name type="scientific">Saltatorellus ferox</name>
    <dbReference type="NCBI Taxonomy" id="2528018"/>
    <lineage>
        <taxon>Bacteria</taxon>
        <taxon>Pseudomonadati</taxon>
        <taxon>Planctomycetota</taxon>
        <taxon>Planctomycetia</taxon>
        <taxon>Planctomycetia incertae sedis</taxon>
        <taxon>Saltatorellus</taxon>
    </lineage>
</organism>
<dbReference type="GO" id="GO:0005509">
    <property type="term" value="F:calcium ion binding"/>
    <property type="evidence" value="ECO:0007669"/>
    <property type="project" value="InterPro"/>
</dbReference>
<name>A0A518EQC4_9BACT</name>
<dbReference type="InterPro" id="IPR011992">
    <property type="entry name" value="EF-hand-dom_pair"/>
</dbReference>
<sequence precursor="true">MLRKGPTPRQIALSAALVLSLGLPATISSGAAHAAVPGADPVTGAAGSALPQRGRAGGKPRSKRGAATGPSIPRGIGKPTAIDAIRRSGGAYGAPTTNPDGDRTGNGPLGGLDDPNNPVFGHPPERQQKLWFSVADADSSEWISFREAAASMRFDAPRFCFFDKDNDGRMTFEEFSGYVEEEASKNRRIVEPVLADLDGAPRRRNAGQLRVAYDTDGDGAISRFEFETILRDYDQEARVFESKDVFLRLDVDGSKTLGVDELDRLASYLSPLGGSSAAPKPVMPGASTVLDLFGAVQDMGDSHPPRIAGPVPPFRRLDIDNDGFVELEDLERLEGRSFNPIRLKSVLNMLDIDYDGRLSEAEFLASMAPPR</sequence>
<feature type="signal peptide" evidence="2">
    <location>
        <begin position="1"/>
        <end position="34"/>
    </location>
</feature>
<proteinExistence type="predicted"/>
<feature type="chain" id="PRO_5022016379" evidence="2">
    <location>
        <begin position="35"/>
        <end position="371"/>
    </location>
</feature>
<dbReference type="EMBL" id="CP036434">
    <property type="protein sequence ID" value="QDV06265.1"/>
    <property type="molecule type" value="Genomic_DNA"/>
</dbReference>
<feature type="domain" description="EF-hand" evidence="3">
    <location>
        <begin position="212"/>
        <end position="236"/>
    </location>
</feature>
<feature type="domain" description="EF-hand" evidence="3">
    <location>
        <begin position="338"/>
        <end position="371"/>
    </location>
</feature>
<evidence type="ECO:0000256" key="2">
    <source>
        <dbReference type="SAM" id="SignalP"/>
    </source>
</evidence>
<evidence type="ECO:0000313" key="4">
    <source>
        <dbReference type="EMBL" id="QDV06265.1"/>
    </source>
</evidence>
<gene>
    <name evidence="4" type="ORF">Poly30_17730</name>
</gene>
<dbReference type="RefSeq" id="WP_145196296.1">
    <property type="nucleotide sequence ID" value="NZ_CP036434.1"/>
</dbReference>
<feature type="domain" description="EF-hand" evidence="3">
    <location>
        <begin position="159"/>
        <end position="185"/>
    </location>
</feature>